<dbReference type="EMBL" id="JAHOPC010000023">
    <property type="protein sequence ID" value="MBU8869055.1"/>
    <property type="molecule type" value="Genomic_DNA"/>
</dbReference>
<dbReference type="PANTHER" id="PTHR43084">
    <property type="entry name" value="PERSULFIDE DIOXYGENASE ETHE1"/>
    <property type="match status" value="1"/>
</dbReference>
<dbReference type="Proteomes" id="UP000824166">
    <property type="component" value="Unassembled WGS sequence"/>
</dbReference>
<organism evidence="3 4">
    <name type="scientific">Paenarthrobacter aromaticivorans</name>
    <dbReference type="NCBI Taxonomy" id="2849150"/>
    <lineage>
        <taxon>Bacteria</taxon>
        <taxon>Bacillati</taxon>
        <taxon>Actinomycetota</taxon>
        <taxon>Actinomycetes</taxon>
        <taxon>Micrococcales</taxon>
        <taxon>Micrococcaceae</taxon>
        <taxon>Paenarthrobacter</taxon>
    </lineage>
</organism>
<dbReference type="InterPro" id="IPR001279">
    <property type="entry name" value="Metallo-B-lactamas"/>
</dbReference>
<dbReference type="PANTHER" id="PTHR43084:SF1">
    <property type="entry name" value="PERSULFIDE DIOXYGENASE ETHE1, MITOCHONDRIAL"/>
    <property type="match status" value="1"/>
</dbReference>
<evidence type="ECO:0000313" key="4">
    <source>
        <dbReference type="Proteomes" id="UP000824166"/>
    </source>
</evidence>
<dbReference type="CDD" id="cd00158">
    <property type="entry name" value="RHOD"/>
    <property type="match status" value="1"/>
</dbReference>
<evidence type="ECO:0000259" key="2">
    <source>
        <dbReference type="PROSITE" id="PS50206"/>
    </source>
</evidence>
<sequence length="459" mass="49260">MDVVVIETPQLGDRSYLVHDGSVALVIDPQRDTDRIEAAAREADVRITHVAETHLHNDYVTGGLLLAEAHGAAYLVNADDHVEFNRVPVSDGQVLHVGRLTVNVVATPGHTHTHLSYVVREDAHDGGTEAVFSGGSLLYGSVGRTDLVSPDDTAKLAHDQYSSVRRLVSSASPDAALYPTHGFGSFCSVGPSSKVNASTIGQQAAANHALTDPNEDHFVAELLENITAYPAYYAHMSPLNAAGPGVANLQVPDSVDAAELSRRLGAGEWVVDLRHRVAFADSHLQGSVSFEYGRGDNFTSYLGWVIPWNQPLTLLGPLDEVEKAIRDLARIGIDGPDAAVGPDATVLNLGALAPDHPRASYEHGDWAALFKDREPEDVVLDVRRPEEYKASHVKGALNVPVYELLGRITELPDARIWVHCATGYRASVAASLLDRAGREVVLINAKFRDAAGVGIETVS</sequence>
<dbReference type="InterPro" id="IPR001763">
    <property type="entry name" value="Rhodanese-like_dom"/>
</dbReference>
<accession>A0ABS6IBF0</accession>
<dbReference type="SMART" id="SM00450">
    <property type="entry name" value="RHOD"/>
    <property type="match status" value="1"/>
</dbReference>
<protein>
    <submittedName>
        <fullName evidence="3">MBL fold metallo-hydrolase</fullName>
    </submittedName>
</protein>
<evidence type="ECO:0000256" key="1">
    <source>
        <dbReference type="ARBA" id="ARBA00022723"/>
    </source>
</evidence>
<keyword evidence="1" id="KW-0479">Metal-binding</keyword>
<gene>
    <name evidence="3" type="ORF">KSW38_22425</name>
</gene>
<dbReference type="Pfam" id="PF00753">
    <property type="entry name" value="Lactamase_B"/>
    <property type="match status" value="1"/>
</dbReference>
<dbReference type="CDD" id="cd07724">
    <property type="entry name" value="POD-like_MBL-fold"/>
    <property type="match status" value="1"/>
</dbReference>
<dbReference type="InterPro" id="IPR051682">
    <property type="entry name" value="Mito_Persulfide_Diox"/>
</dbReference>
<dbReference type="RefSeq" id="WP_216927356.1">
    <property type="nucleotide sequence ID" value="NZ_JAHOPC010000023.1"/>
</dbReference>
<name>A0ABS6IBF0_9MICC</name>
<feature type="domain" description="Rhodanese" evidence="2">
    <location>
        <begin position="373"/>
        <end position="459"/>
    </location>
</feature>
<keyword evidence="4" id="KW-1185">Reference proteome</keyword>
<evidence type="ECO:0000313" key="3">
    <source>
        <dbReference type="EMBL" id="MBU8869055.1"/>
    </source>
</evidence>
<dbReference type="PROSITE" id="PS50206">
    <property type="entry name" value="RHODANESE_3"/>
    <property type="match status" value="1"/>
</dbReference>
<dbReference type="SMART" id="SM00849">
    <property type="entry name" value="Lactamase_B"/>
    <property type="match status" value="1"/>
</dbReference>
<dbReference type="Pfam" id="PF00581">
    <property type="entry name" value="Rhodanese"/>
    <property type="match status" value="1"/>
</dbReference>
<reference evidence="3 4" key="1">
    <citation type="submission" date="2021-06" db="EMBL/GenBank/DDBJ databases">
        <authorList>
            <person name="Jeong J.W."/>
        </authorList>
    </citation>
    <scope>NUCLEOTIDE SEQUENCE [LARGE SCALE GENOMIC DNA]</scope>
    <source>
        <strain evidence="3 4">MMS21-TAE1-1</strain>
    </source>
</reference>
<dbReference type="InterPro" id="IPR044528">
    <property type="entry name" value="POD-like_MBL-fold"/>
</dbReference>
<comment type="caution">
    <text evidence="3">The sequence shown here is derived from an EMBL/GenBank/DDBJ whole genome shotgun (WGS) entry which is preliminary data.</text>
</comment>
<proteinExistence type="predicted"/>